<geneLocation type="plasmid" evidence="3">
    <name>pmppla107</name>
</geneLocation>
<evidence type="ECO:0000256" key="1">
    <source>
        <dbReference type="SAM" id="SignalP"/>
    </source>
</evidence>
<reference evidence="2 3" key="1">
    <citation type="journal article" date="2011" name="PLoS Pathog.">
        <title>Dynamic evolution of pathogenicity revealed by sequencing and comparative genomics of 19 Pseudomonas syringae isolates.</title>
        <authorList>
            <person name="Baltrus D.A."/>
            <person name="Nishimura M.T."/>
            <person name="Romanchuk A."/>
            <person name="Chang J.H."/>
            <person name="Mukhtar M.S."/>
            <person name="Cherkis K."/>
            <person name="Roach J."/>
            <person name="Grant S.R."/>
            <person name="Jones C.D."/>
            <person name="Dangl J.L."/>
        </authorList>
    </citation>
    <scope>NUCLEOTIDE SEQUENCE [LARGE SCALE GENOMIC DNA]</scope>
    <source>
        <strain evidence="2 3">M301315</strain>
    </source>
</reference>
<name>A0AAD0PVV8_PSEAV</name>
<keyword evidence="2" id="KW-0614">Plasmid</keyword>
<organism evidence="2 3">
    <name type="scientific">Pseudomonas amygdali pv. lachrymans str. M301315</name>
    <dbReference type="NCBI Taxonomy" id="629260"/>
    <lineage>
        <taxon>Bacteria</taxon>
        <taxon>Pseudomonadati</taxon>
        <taxon>Pseudomonadota</taxon>
        <taxon>Gammaproteobacteria</taxon>
        <taxon>Pseudomonadales</taxon>
        <taxon>Pseudomonadaceae</taxon>
        <taxon>Pseudomonas</taxon>
        <taxon>Pseudomonas amygdali</taxon>
    </lineage>
</organism>
<feature type="chain" id="PRO_5042152399" description="Lipoprotein" evidence="1">
    <location>
        <begin position="26"/>
        <end position="171"/>
    </location>
</feature>
<evidence type="ECO:0008006" key="4">
    <source>
        <dbReference type="Google" id="ProtNLM"/>
    </source>
</evidence>
<feature type="signal peptide" evidence="1">
    <location>
        <begin position="1"/>
        <end position="25"/>
    </location>
</feature>
<gene>
    <name evidence="2" type="ORF">PLA107_031320</name>
</gene>
<protein>
    <recommendedName>
        <fullName evidence="4">Lipoprotein</fullName>
    </recommendedName>
</protein>
<keyword evidence="1" id="KW-0732">Signal</keyword>
<dbReference type="AlphaFoldDB" id="A0AAD0PVV8"/>
<evidence type="ECO:0000313" key="3">
    <source>
        <dbReference type="Proteomes" id="UP000006426"/>
    </source>
</evidence>
<dbReference type="EMBL" id="CP031226">
    <property type="protein sequence ID" value="AXH59714.1"/>
    <property type="molecule type" value="Genomic_DNA"/>
</dbReference>
<accession>A0AAD0PVV8</accession>
<sequence length="171" mass="17751">MFKLKNLLPAVAFLAFSLPVFDAMAEQSQPNIIRIPAPVSLGSKTPEPSTPVSYALTGTLRANGISFQSAAAPSIALQQASSEEGHASFTLSSNMPIIFEKLAGFDRSGTGADYFTTIEQQGCSGSGGRYQCVLDVVVKELAGVGCADILTGCGVGSVGEIDFEGTVQKNP</sequence>
<dbReference type="RefSeq" id="WP_054068214.1">
    <property type="nucleotide sequence ID" value="NZ_CP031226.1"/>
</dbReference>
<proteinExistence type="predicted"/>
<evidence type="ECO:0000313" key="2">
    <source>
        <dbReference type="EMBL" id="AXH59714.1"/>
    </source>
</evidence>
<dbReference type="Proteomes" id="UP000006426">
    <property type="component" value="Plasmid pmppla107"/>
</dbReference>